<reference evidence="1 2" key="1">
    <citation type="submission" date="2018-12" db="EMBL/GenBank/DDBJ databases">
        <title>Deinococcus radiophilus ATCC 27603 genome sequencing and assembly.</title>
        <authorList>
            <person name="Maclea K.S."/>
            <person name="Maynard C.R."/>
        </authorList>
    </citation>
    <scope>NUCLEOTIDE SEQUENCE [LARGE SCALE GENOMIC DNA]</scope>
    <source>
        <strain evidence="1 2">ATCC 27603</strain>
    </source>
</reference>
<sequence>MLPKQSTSRSLLKRVSRHAPLVTLLLTLGLPAANAKVRLGDTLPTHPWESGQRELVVIYAGGCGDMGELWDAALSSGLPVRAVFAEGDLGRTVGAPVQPWQGQEATAFARQLRVAQYPTILLVEGGRLINVWEGEVPGDLGE</sequence>
<name>A0A3S0I597_9DEIO</name>
<proteinExistence type="predicted"/>
<dbReference type="OrthoDB" id="70171at2"/>
<dbReference type="Proteomes" id="UP000277766">
    <property type="component" value="Unassembled WGS sequence"/>
</dbReference>
<dbReference type="EMBL" id="RXPE01000036">
    <property type="protein sequence ID" value="RTR25185.1"/>
    <property type="molecule type" value="Genomic_DNA"/>
</dbReference>
<gene>
    <name evidence="1" type="ORF">EJ104_12025</name>
</gene>
<keyword evidence="2" id="KW-1185">Reference proteome</keyword>
<organism evidence="1 2">
    <name type="scientific">Deinococcus radiophilus</name>
    <dbReference type="NCBI Taxonomy" id="32062"/>
    <lineage>
        <taxon>Bacteria</taxon>
        <taxon>Thermotogati</taxon>
        <taxon>Deinococcota</taxon>
        <taxon>Deinococci</taxon>
        <taxon>Deinococcales</taxon>
        <taxon>Deinococcaceae</taxon>
        <taxon>Deinococcus</taxon>
    </lineage>
</organism>
<evidence type="ECO:0000313" key="1">
    <source>
        <dbReference type="EMBL" id="RTR25185.1"/>
    </source>
</evidence>
<evidence type="ECO:0000313" key="2">
    <source>
        <dbReference type="Proteomes" id="UP000277766"/>
    </source>
</evidence>
<accession>A0A3S0I597</accession>
<dbReference type="AlphaFoldDB" id="A0A3S0I597"/>
<comment type="caution">
    <text evidence="1">The sequence shown here is derived from an EMBL/GenBank/DDBJ whole genome shotgun (WGS) entry which is preliminary data.</text>
</comment>
<protein>
    <submittedName>
        <fullName evidence="1">Penicillin-binding protein</fullName>
    </submittedName>
</protein>